<evidence type="ECO:0008006" key="4">
    <source>
        <dbReference type="Google" id="ProtNLM"/>
    </source>
</evidence>
<feature type="signal peptide" evidence="1">
    <location>
        <begin position="1"/>
        <end position="19"/>
    </location>
</feature>
<dbReference type="SUPFAM" id="SSF52833">
    <property type="entry name" value="Thioredoxin-like"/>
    <property type="match status" value="1"/>
</dbReference>
<dbReference type="SUPFAM" id="SSF48452">
    <property type="entry name" value="TPR-like"/>
    <property type="match status" value="1"/>
</dbReference>
<protein>
    <recommendedName>
        <fullName evidence="4">Tetratricopeptide repeat protein</fullName>
    </recommendedName>
</protein>
<dbReference type="RefSeq" id="WP_136841757.1">
    <property type="nucleotide sequence ID" value="NZ_SWBR01000003.1"/>
</dbReference>
<accession>A0A4U1CN56</accession>
<reference evidence="2 3" key="1">
    <citation type="submission" date="2019-04" db="EMBL/GenBank/DDBJ databases">
        <title>Pedobacter sp. RP-3-22 sp. nov., isolated from Arctic soil.</title>
        <authorList>
            <person name="Dahal R.H."/>
            <person name="Kim D.-U."/>
        </authorList>
    </citation>
    <scope>NUCLEOTIDE SEQUENCE [LARGE SCALE GENOMIC DNA]</scope>
    <source>
        <strain evidence="2 3">RP-3-22</strain>
    </source>
</reference>
<keyword evidence="3" id="KW-1185">Reference proteome</keyword>
<feature type="chain" id="PRO_5020560475" description="Tetratricopeptide repeat protein" evidence="1">
    <location>
        <begin position="20"/>
        <end position="472"/>
    </location>
</feature>
<dbReference type="InterPro" id="IPR011990">
    <property type="entry name" value="TPR-like_helical_dom_sf"/>
</dbReference>
<comment type="caution">
    <text evidence="2">The sequence shown here is derived from an EMBL/GenBank/DDBJ whole genome shotgun (WGS) entry which is preliminary data.</text>
</comment>
<dbReference type="Gene3D" id="3.40.30.10">
    <property type="entry name" value="Glutaredoxin"/>
    <property type="match status" value="1"/>
</dbReference>
<dbReference type="OrthoDB" id="645813at2"/>
<gene>
    <name evidence="2" type="ORF">FA048_13210</name>
</gene>
<dbReference type="AlphaFoldDB" id="A0A4U1CN56"/>
<evidence type="ECO:0000313" key="3">
    <source>
        <dbReference type="Proteomes" id="UP000309488"/>
    </source>
</evidence>
<name>A0A4U1CN56_9SPHI</name>
<dbReference type="Proteomes" id="UP000309488">
    <property type="component" value="Unassembled WGS sequence"/>
</dbReference>
<organism evidence="2 3">
    <name type="scientific">Pedobacter polaris</name>
    <dbReference type="NCBI Taxonomy" id="2571273"/>
    <lineage>
        <taxon>Bacteria</taxon>
        <taxon>Pseudomonadati</taxon>
        <taxon>Bacteroidota</taxon>
        <taxon>Sphingobacteriia</taxon>
        <taxon>Sphingobacteriales</taxon>
        <taxon>Sphingobacteriaceae</taxon>
        <taxon>Pedobacter</taxon>
    </lineage>
</organism>
<dbReference type="EMBL" id="SWBR01000003">
    <property type="protein sequence ID" value="TKC08113.1"/>
    <property type="molecule type" value="Genomic_DNA"/>
</dbReference>
<sequence length="472" mass="54495">MKIILNLTFLILLPFAAISQSLSDAKTYQKAIELAQERQKPLLLIINVKPSDEMAAKIKPNQAIKEDDVINKMKANFIVFEANFADTVMRKIISTYKITNFPSFLFMHTNQDLFYKDFGYSSDKSKYLTMMDKALLMSKEESMTTLAKAHEANKTDIQILKQLINLRKKNGITDNSELIEDYVNMLKVGDFNDYETVLFILEAGPQLDGNAYKFSRTNLAIFNKIYQQEPLDKRVAINNAIIMNSYNAAVKEKNINKAYQVANFVRGTWNSNRDKGEKAFETRMLAYYNAVRDTTSYFRSAISFYDRHYMKLSADSIKKLDKKNKAEDLEKMRRQMPDNSNRKMASKEKIDSLLRLNPTQKVTRTEMTFTAVTATNQYSNELNNIAYKFYQTGTKNINHLSKAMIWSKRAIELDPKSSYYDTLAHIYYAMGIYNEALVTQKIAMDLAKKENVNADYVLRAGQAYEKMKNKTL</sequence>
<evidence type="ECO:0000313" key="2">
    <source>
        <dbReference type="EMBL" id="TKC08113.1"/>
    </source>
</evidence>
<dbReference type="Gene3D" id="1.25.40.10">
    <property type="entry name" value="Tetratricopeptide repeat domain"/>
    <property type="match status" value="1"/>
</dbReference>
<evidence type="ECO:0000256" key="1">
    <source>
        <dbReference type="SAM" id="SignalP"/>
    </source>
</evidence>
<proteinExistence type="predicted"/>
<keyword evidence="1" id="KW-0732">Signal</keyword>
<dbReference type="InterPro" id="IPR036249">
    <property type="entry name" value="Thioredoxin-like_sf"/>
</dbReference>